<name>A0ABP8R3N0_9SPHI</name>
<dbReference type="Proteomes" id="UP001500394">
    <property type="component" value="Unassembled WGS sequence"/>
</dbReference>
<sequence length="261" mass="28955">MAELLSKKEIEQFIHSGFVRIDNAFSKQIAEAALDILWKDLPCDRTDSSTWTEPVIRLGMYTAEPFVESVNNPTLHTAFDQLIGADKWIPCRSVGTFPVRFPAAKQPIDTGKHVDVSFPGDDPNNYFEWRANIKSKGRALLMLVLYSDVAENDAPTILYEGSHMDVARLLATEGDKGLSFMEIANKLDELPKRKEVMATGKAGTIYLCHPFLVHAAQAHHGVNPKFMAQPPLLLKGELCIAGNDNSYAPVEEAIRLAIGEF</sequence>
<accession>A0ABP8R3N0</accession>
<keyword evidence="2" id="KW-1185">Reference proteome</keyword>
<evidence type="ECO:0000313" key="2">
    <source>
        <dbReference type="Proteomes" id="UP001500394"/>
    </source>
</evidence>
<organism evidence="1 2">
    <name type="scientific">Sphingobacterium thermophilum</name>
    <dbReference type="NCBI Taxonomy" id="768534"/>
    <lineage>
        <taxon>Bacteria</taxon>
        <taxon>Pseudomonadati</taxon>
        <taxon>Bacteroidota</taxon>
        <taxon>Sphingobacteriia</taxon>
        <taxon>Sphingobacteriales</taxon>
        <taxon>Sphingobacteriaceae</taxon>
        <taxon>Sphingobacterium</taxon>
    </lineage>
</organism>
<proteinExistence type="predicted"/>
<reference evidence="2" key="1">
    <citation type="journal article" date="2019" name="Int. J. Syst. Evol. Microbiol.">
        <title>The Global Catalogue of Microorganisms (GCM) 10K type strain sequencing project: providing services to taxonomists for standard genome sequencing and annotation.</title>
        <authorList>
            <consortium name="The Broad Institute Genomics Platform"/>
            <consortium name="The Broad Institute Genome Sequencing Center for Infectious Disease"/>
            <person name="Wu L."/>
            <person name="Ma J."/>
        </authorList>
    </citation>
    <scope>NUCLEOTIDE SEQUENCE [LARGE SCALE GENOMIC DNA]</scope>
    <source>
        <strain evidence="2">JCM 17858</strain>
    </source>
</reference>
<evidence type="ECO:0000313" key="1">
    <source>
        <dbReference type="EMBL" id="GAA4517246.1"/>
    </source>
</evidence>
<dbReference type="SUPFAM" id="SSF51197">
    <property type="entry name" value="Clavaminate synthase-like"/>
    <property type="match status" value="1"/>
</dbReference>
<dbReference type="Gene3D" id="2.60.120.620">
    <property type="entry name" value="q2cbj1_9rhob like domain"/>
    <property type="match status" value="1"/>
</dbReference>
<dbReference type="RefSeq" id="WP_345067592.1">
    <property type="nucleotide sequence ID" value="NZ_BAABGR010000020.1"/>
</dbReference>
<dbReference type="EMBL" id="BAABGR010000020">
    <property type="protein sequence ID" value="GAA4517246.1"/>
    <property type="molecule type" value="Genomic_DNA"/>
</dbReference>
<comment type="caution">
    <text evidence="1">The sequence shown here is derived from an EMBL/GenBank/DDBJ whole genome shotgun (WGS) entry which is preliminary data.</text>
</comment>
<protein>
    <recommendedName>
        <fullName evidence="3">Phytanoyl-CoA dioxygenase (PhyH)</fullName>
    </recommendedName>
</protein>
<evidence type="ECO:0008006" key="3">
    <source>
        <dbReference type="Google" id="ProtNLM"/>
    </source>
</evidence>
<gene>
    <name evidence="1" type="ORF">GCM10023173_17580</name>
</gene>